<dbReference type="Proteomes" id="UP001056120">
    <property type="component" value="Linkage Group LG07"/>
</dbReference>
<dbReference type="EMBL" id="CM042024">
    <property type="protein sequence ID" value="KAI3811022.1"/>
    <property type="molecule type" value="Genomic_DNA"/>
</dbReference>
<reference evidence="1 2" key="2">
    <citation type="journal article" date="2022" name="Mol. Ecol. Resour.">
        <title>The genomes of chicory, endive, great burdock and yacon provide insights into Asteraceae paleo-polyploidization history and plant inulin production.</title>
        <authorList>
            <person name="Fan W."/>
            <person name="Wang S."/>
            <person name="Wang H."/>
            <person name="Wang A."/>
            <person name="Jiang F."/>
            <person name="Liu H."/>
            <person name="Zhao H."/>
            <person name="Xu D."/>
            <person name="Zhang Y."/>
        </authorList>
    </citation>
    <scope>NUCLEOTIDE SEQUENCE [LARGE SCALE GENOMIC DNA]</scope>
    <source>
        <strain evidence="2">cv. Yunnan</strain>
        <tissue evidence="1">Leaves</tissue>
    </source>
</reference>
<proteinExistence type="predicted"/>
<protein>
    <submittedName>
        <fullName evidence="1">Uncharacterized protein</fullName>
    </submittedName>
</protein>
<name>A0ACB9IT62_9ASTR</name>
<gene>
    <name evidence="1" type="ORF">L1987_20737</name>
</gene>
<comment type="caution">
    <text evidence="1">The sequence shown here is derived from an EMBL/GenBank/DDBJ whole genome shotgun (WGS) entry which is preliminary data.</text>
</comment>
<sequence length="66" mass="6904">MDVGNDTIWRPCVPVQPAKSSDGQLVGPPNTSDSQQPGLSRGEAKLVTEDWEGAVADIKAAAEKSP</sequence>
<accession>A0ACB9IT62</accession>
<evidence type="ECO:0000313" key="1">
    <source>
        <dbReference type="EMBL" id="KAI3811022.1"/>
    </source>
</evidence>
<keyword evidence="2" id="KW-1185">Reference proteome</keyword>
<organism evidence="1 2">
    <name type="scientific">Smallanthus sonchifolius</name>
    <dbReference type="NCBI Taxonomy" id="185202"/>
    <lineage>
        <taxon>Eukaryota</taxon>
        <taxon>Viridiplantae</taxon>
        <taxon>Streptophyta</taxon>
        <taxon>Embryophyta</taxon>
        <taxon>Tracheophyta</taxon>
        <taxon>Spermatophyta</taxon>
        <taxon>Magnoliopsida</taxon>
        <taxon>eudicotyledons</taxon>
        <taxon>Gunneridae</taxon>
        <taxon>Pentapetalae</taxon>
        <taxon>asterids</taxon>
        <taxon>campanulids</taxon>
        <taxon>Asterales</taxon>
        <taxon>Asteraceae</taxon>
        <taxon>Asteroideae</taxon>
        <taxon>Heliantheae alliance</taxon>
        <taxon>Millerieae</taxon>
        <taxon>Smallanthus</taxon>
    </lineage>
</organism>
<reference evidence="2" key="1">
    <citation type="journal article" date="2022" name="Mol. Ecol. Resour.">
        <title>The genomes of chicory, endive, great burdock and yacon provide insights into Asteraceae palaeo-polyploidization history and plant inulin production.</title>
        <authorList>
            <person name="Fan W."/>
            <person name="Wang S."/>
            <person name="Wang H."/>
            <person name="Wang A."/>
            <person name="Jiang F."/>
            <person name="Liu H."/>
            <person name="Zhao H."/>
            <person name="Xu D."/>
            <person name="Zhang Y."/>
        </authorList>
    </citation>
    <scope>NUCLEOTIDE SEQUENCE [LARGE SCALE GENOMIC DNA]</scope>
    <source>
        <strain evidence="2">cv. Yunnan</strain>
    </source>
</reference>
<evidence type="ECO:0000313" key="2">
    <source>
        <dbReference type="Proteomes" id="UP001056120"/>
    </source>
</evidence>